<evidence type="ECO:0000256" key="1">
    <source>
        <dbReference type="ARBA" id="ARBA00001968"/>
    </source>
</evidence>
<dbReference type="InterPro" id="IPR027806">
    <property type="entry name" value="HARBI1_dom"/>
</dbReference>
<evidence type="ECO:0000313" key="6">
    <source>
        <dbReference type="Proteomes" id="UP001162164"/>
    </source>
</evidence>
<evidence type="ECO:0000313" key="5">
    <source>
        <dbReference type="EMBL" id="KAJ8977271.1"/>
    </source>
</evidence>
<evidence type="ECO:0000259" key="3">
    <source>
        <dbReference type="Pfam" id="PF13359"/>
    </source>
</evidence>
<gene>
    <name evidence="5" type="ORF">NQ317_003973</name>
</gene>
<feature type="domain" description="DDE Tnp4" evidence="3">
    <location>
        <begin position="120"/>
        <end position="289"/>
    </location>
</feature>
<evidence type="ECO:0000256" key="2">
    <source>
        <dbReference type="ARBA" id="ARBA00022723"/>
    </source>
</evidence>
<dbReference type="Pfam" id="PF13359">
    <property type="entry name" value="DDE_Tnp_4"/>
    <property type="match status" value="1"/>
</dbReference>
<sequence>MNYFKGDDNFTLYYTGLPEFKYVKCIYDAIETYLPSISAIPKFSQLILTLIKLRLNTPFKDLGFRFHIHHTTAARIFYRTIDILYYRLKSCIIWPEREDVMKNMPFCFQEHFGKKATVIIDCFEIFIERSSNLDAAAKTWSNYKHHHTIKFLIGITPQGAICFISNAYGGRASDKFITENSNFLDKLRPGDLVIADRGFLISNSVKMCFAEVVTPSFTKGRKQLSAKEIETTRKTASVRIHVERVIGMLRQKYTILKDTLPLQALKEKSIDEQFVLIDQIVVVCCALINLSPPIIPLQ</sequence>
<dbReference type="Pfam" id="PF13613">
    <property type="entry name" value="HTH_Tnp_4"/>
    <property type="match status" value="1"/>
</dbReference>
<name>A0ABQ9JGG5_9CUCU</name>
<organism evidence="5 6">
    <name type="scientific">Molorchus minor</name>
    <dbReference type="NCBI Taxonomy" id="1323400"/>
    <lineage>
        <taxon>Eukaryota</taxon>
        <taxon>Metazoa</taxon>
        <taxon>Ecdysozoa</taxon>
        <taxon>Arthropoda</taxon>
        <taxon>Hexapoda</taxon>
        <taxon>Insecta</taxon>
        <taxon>Pterygota</taxon>
        <taxon>Neoptera</taxon>
        <taxon>Endopterygota</taxon>
        <taxon>Coleoptera</taxon>
        <taxon>Polyphaga</taxon>
        <taxon>Cucujiformia</taxon>
        <taxon>Chrysomeloidea</taxon>
        <taxon>Cerambycidae</taxon>
        <taxon>Lamiinae</taxon>
        <taxon>Monochamini</taxon>
        <taxon>Molorchus</taxon>
    </lineage>
</organism>
<accession>A0ABQ9JGG5</accession>
<dbReference type="PANTHER" id="PTHR23080">
    <property type="entry name" value="THAP DOMAIN PROTEIN"/>
    <property type="match status" value="1"/>
</dbReference>
<evidence type="ECO:0008006" key="7">
    <source>
        <dbReference type="Google" id="ProtNLM"/>
    </source>
</evidence>
<dbReference type="EMBL" id="JAPWTJ010000567">
    <property type="protein sequence ID" value="KAJ8977271.1"/>
    <property type="molecule type" value="Genomic_DNA"/>
</dbReference>
<keyword evidence="2" id="KW-0479">Metal-binding</keyword>
<proteinExistence type="predicted"/>
<evidence type="ECO:0000259" key="4">
    <source>
        <dbReference type="Pfam" id="PF13613"/>
    </source>
</evidence>
<protein>
    <recommendedName>
        <fullName evidence="7">DDE Tnp4 domain-containing protein</fullName>
    </recommendedName>
</protein>
<keyword evidence="6" id="KW-1185">Reference proteome</keyword>
<reference evidence="5" key="1">
    <citation type="journal article" date="2023" name="Insect Mol. Biol.">
        <title>Genome sequencing provides insights into the evolution of gene families encoding plant cell wall-degrading enzymes in longhorned beetles.</title>
        <authorList>
            <person name="Shin N.R."/>
            <person name="Okamura Y."/>
            <person name="Kirsch R."/>
            <person name="Pauchet Y."/>
        </authorList>
    </citation>
    <scope>NUCLEOTIDE SEQUENCE</scope>
    <source>
        <strain evidence="5">MMC_N1</strain>
    </source>
</reference>
<dbReference type="Proteomes" id="UP001162164">
    <property type="component" value="Unassembled WGS sequence"/>
</dbReference>
<comment type="cofactor">
    <cofactor evidence="1">
        <name>a divalent metal cation</name>
        <dbReference type="ChEBI" id="CHEBI:60240"/>
    </cofactor>
</comment>
<dbReference type="InterPro" id="IPR027805">
    <property type="entry name" value="Transposase_HTH_dom"/>
</dbReference>
<feature type="domain" description="Transposase Helix-turn-helix" evidence="4">
    <location>
        <begin position="41"/>
        <end position="89"/>
    </location>
</feature>
<comment type="caution">
    <text evidence="5">The sequence shown here is derived from an EMBL/GenBank/DDBJ whole genome shotgun (WGS) entry which is preliminary data.</text>
</comment>